<evidence type="ECO:0000256" key="6">
    <source>
        <dbReference type="ARBA" id="ARBA00022807"/>
    </source>
</evidence>
<feature type="compositionally biased region" description="Low complexity" evidence="7">
    <location>
        <begin position="361"/>
        <end position="373"/>
    </location>
</feature>
<keyword evidence="3" id="KW-0645">Protease</keyword>
<dbReference type="InterPro" id="IPR001394">
    <property type="entry name" value="Peptidase_C19_UCH"/>
</dbReference>
<evidence type="ECO:0000256" key="2">
    <source>
        <dbReference type="ARBA" id="ARBA00012759"/>
    </source>
</evidence>
<dbReference type="EMBL" id="JAECZO010000033">
    <property type="protein sequence ID" value="KAK7194235.1"/>
    <property type="molecule type" value="Genomic_DNA"/>
</dbReference>
<dbReference type="GO" id="GO:0016579">
    <property type="term" value="P:protein deubiquitination"/>
    <property type="evidence" value="ECO:0007669"/>
    <property type="project" value="InterPro"/>
</dbReference>
<sequence>MTRGEGEAGGGDAPLSSASLPPQRRRLRHTVWSPLPPHLSLLHTSSSPCCAVHTQRRWTDSSCAACQPAAPLQWDKTRGWGCGEREEEELCVCVCVCVCPALEPTALRWTCTPRDRKRGTRAGGLLLTLLSELLPSPPPPSSRVCCSHFLHRRRMRERARVCVGCARMPPLLSSPLLSSLHSSPASALHRTYILHTHTLHTHMCTHTRSSLPSTRVPPLRQRAFLVVKLSIAPIIYTGPAYAAPAPKPVTRESSLLEPRKRKGMSCYCVEEVDLDIFRGVFAEQWLKGKKHGSCQEALFFCTTCGPPAVQESMKNASGNGGAARRGNLAAAESRTPDKKVSAGKSSFGSTLKKLFGTSKSSSKADLSTASSKAQSSGQLREHGTRIMSAEEEELPTTPRTREELYLCVTCGSCYCRDHACDHHYSRQQRNVLPGAGDDADVPDKGYPYHSFFIGVPSFVSTHPSHLLQETSWGLLFPTVTVREIEDGTADLSKPLPFYERFEEICDSNAACGPNPNGSLTGVNHSFSRAKNVPSFSSSAVHTRVQSAHGSSGLLGGSPMIHQKTNSYVDSKEDRVALRTSGLLTPVGAHSVLSLPCFHSSPPESWSYLMFCAKCADRQAVRLQGKQCDNDVSRHQHLRRLGQLTALLAYFLLRGVRLELPMKFVDYAAKKHAQQIERQRSQQRAHRSIEVQRVGRASELVGGLEATATGVSDTCATTGGVSTSPMAVNMSSGFCVLSRTETDHVITRAAICGFSNSSYFCYMNSVLQCLLRCRIFAGPILHLDPSRSPGKLTTAMSRLLHQVAHQTYQDVRNGAVFAFVRSLRAQICGINALFSEDEQQDAQEFLITLLNGIGDEFDKGKTEEERKATRRVSFEGTLLSEVTCAQCKHCVPRHEMFMSLSIPIEKSIEDGIASLFTPTTLRGKDRYACEGCFKRMSPKEQQEHNALAATQAEAEKRARAEGKKLTKEQKEARVYADSLYSEAEVRTSLSHLGGSLAVHLLRFHYDPAAQDFIKVLAPVRVSPTIDLTPYASSTVVDAYKRMDKIQLLQRRFPSLSGRLLDKYLRLAKEDVKIATQRVLDDGYGVADDAHSRQSSSAAISREHVNAEPSNVAGDDPSDDVAGVGSVFGDATAGTSSAATPLNAQLPHNHQHSQHSSAATNGGDRAASAKTTTAGTKLGGKAAASAADSTAAATAAALCAITRDDFDPFGDRAPPRPSLVRRLVGIVAHRGSLHGGHYISYVRHATRPHVWFRCDDEDIDVVEEKYVLDHEVEVYLAFYE</sequence>
<evidence type="ECO:0000256" key="1">
    <source>
        <dbReference type="ARBA" id="ARBA00000707"/>
    </source>
</evidence>
<evidence type="ECO:0000313" key="9">
    <source>
        <dbReference type="EMBL" id="KAK7194235.1"/>
    </source>
</evidence>
<dbReference type="Proteomes" id="UP001430356">
    <property type="component" value="Unassembled WGS sequence"/>
</dbReference>
<dbReference type="GO" id="GO:0004843">
    <property type="term" value="F:cysteine-type deubiquitinase activity"/>
    <property type="evidence" value="ECO:0007669"/>
    <property type="project" value="UniProtKB-EC"/>
</dbReference>
<keyword evidence="6" id="KW-0788">Thiol protease</keyword>
<dbReference type="GO" id="GO:0006508">
    <property type="term" value="P:proteolysis"/>
    <property type="evidence" value="ECO:0007669"/>
    <property type="project" value="UniProtKB-KW"/>
</dbReference>
<dbReference type="InterPro" id="IPR038765">
    <property type="entry name" value="Papain-like_cys_pep_sf"/>
</dbReference>
<evidence type="ECO:0000313" key="10">
    <source>
        <dbReference type="Proteomes" id="UP001430356"/>
    </source>
</evidence>
<dbReference type="Gene3D" id="3.90.70.10">
    <property type="entry name" value="Cysteine proteinases"/>
    <property type="match status" value="2"/>
</dbReference>
<comment type="catalytic activity">
    <reaction evidence="1">
        <text>Thiol-dependent hydrolysis of ester, thioester, amide, peptide and isopeptide bonds formed by the C-terminal Gly of ubiquitin (a 76-residue protein attached to proteins as an intracellular targeting signal).</text>
        <dbReference type="EC" id="3.4.19.12"/>
    </reaction>
</comment>
<evidence type="ECO:0000259" key="8">
    <source>
        <dbReference type="PROSITE" id="PS50235"/>
    </source>
</evidence>
<proteinExistence type="predicted"/>
<accession>A0AAW0EKE5</accession>
<dbReference type="AlphaFoldDB" id="A0AAW0EKE5"/>
<feature type="region of interest" description="Disordered" evidence="7">
    <location>
        <begin position="361"/>
        <end position="397"/>
    </location>
</feature>
<evidence type="ECO:0000256" key="3">
    <source>
        <dbReference type="ARBA" id="ARBA00022670"/>
    </source>
</evidence>
<keyword evidence="10" id="KW-1185">Reference proteome</keyword>
<evidence type="ECO:0000256" key="4">
    <source>
        <dbReference type="ARBA" id="ARBA00022786"/>
    </source>
</evidence>
<comment type="caution">
    <text evidence="9">The sequence shown here is derived from an EMBL/GenBank/DDBJ whole genome shotgun (WGS) entry which is preliminary data.</text>
</comment>
<dbReference type="InterPro" id="IPR050164">
    <property type="entry name" value="Peptidase_C19"/>
</dbReference>
<feature type="domain" description="USP" evidence="8">
    <location>
        <begin position="751"/>
        <end position="1278"/>
    </location>
</feature>
<evidence type="ECO:0000256" key="7">
    <source>
        <dbReference type="SAM" id="MobiDB-lite"/>
    </source>
</evidence>
<reference evidence="9 10" key="1">
    <citation type="journal article" date="2021" name="MBio">
        <title>A New Model Trypanosomatid, Novymonas esmeraldas: Genomic Perception of Its 'Candidatus Pandoraea novymonadis' Endosymbiont.</title>
        <authorList>
            <person name="Zakharova A."/>
            <person name="Saura A."/>
            <person name="Butenko A."/>
            <person name="Podesvova L."/>
            <person name="Warmusova S."/>
            <person name="Kostygov A.Y."/>
            <person name="Nenarokova A."/>
            <person name="Lukes J."/>
            <person name="Opperdoes F.R."/>
            <person name="Yurchenko V."/>
        </authorList>
    </citation>
    <scope>NUCLEOTIDE SEQUENCE [LARGE SCALE GENOMIC DNA]</scope>
    <source>
        <strain evidence="9 10">E262AT.01</strain>
    </source>
</reference>
<dbReference type="InterPro" id="IPR028889">
    <property type="entry name" value="USP"/>
</dbReference>
<dbReference type="Pfam" id="PF00443">
    <property type="entry name" value="UCH"/>
    <property type="match status" value="1"/>
</dbReference>
<feature type="region of interest" description="Disordered" evidence="7">
    <location>
        <begin position="314"/>
        <end position="345"/>
    </location>
</feature>
<keyword evidence="5 9" id="KW-0378">Hydrolase</keyword>
<organism evidence="9 10">
    <name type="scientific">Novymonas esmeraldas</name>
    <dbReference type="NCBI Taxonomy" id="1808958"/>
    <lineage>
        <taxon>Eukaryota</taxon>
        <taxon>Discoba</taxon>
        <taxon>Euglenozoa</taxon>
        <taxon>Kinetoplastea</taxon>
        <taxon>Metakinetoplastina</taxon>
        <taxon>Trypanosomatida</taxon>
        <taxon>Trypanosomatidae</taxon>
        <taxon>Novymonas</taxon>
    </lineage>
</organism>
<evidence type="ECO:0000256" key="5">
    <source>
        <dbReference type="ARBA" id="ARBA00022801"/>
    </source>
</evidence>
<dbReference type="GO" id="GO:0005634">
    <property type="term" value="C:nucleus"/>
    <property type="evidence" value="ECO:0007669"/>
    <property type="project" value="TreeGrafter"/>
</dbReference>
<feature type="region of interest" description="Disordered" evidence="7">
    <location>
        <begin position="1085"/>
        <end position="1170"/>
    </location>
</feature>
<dbReference type="PANTHER" id="PTHR24006:SF687">
    <property type="entry name" value="UBIQUITIN CARBOXYL-TERMINAL HYDROLASE 10"/>
    <property type="match status" value="1"/>
</dbReference>
<feature type="region of interest" description="Disordered" evidence="7">
    <location>
        <begin position="1"/>
        <end position="23"/>
    </location>
</feature>
<feature type="compositionally biased region" description="Low complexity" evidence="7">
    <location>
        <begin position="1129"/>
        <end position="1138"/>
    </location>
</feature>
<dbReference type="PANTHER" id="PTHR24006">
    <property type="entry name" value="UBIQUITIN CARBOXYL-TERMINAL HYDROLASE"/>
    <property type="match status" value="1"/>
</dbReference>
<name>A0AAW0EKE5_9TRYP</name>
<dbReference type="SUPFAM" id="SSF54001">
    <property type="entry name" value="Cysteine proteinases"/>
    <property type="match status" value="1"/>
</dbReference>
<keyword evidence="4" id="KW-0833">Ubl conjugation pathway</keyword>
<dbReference type="EC" id="3.4.19.12" evidence="2"/>
<dbReference type="GO" id="GO:0005829">
    <property type="term" value="C:cytosol"/>
    <property type="evidence" value="ECO:0007669"/>
    <property type="project" value="TreeGrafter"/>
</dbReference>
<protein>
    <recommendedName>
        <fullName evidence="2">ubiquitinyl hydrolase 1</fullName>
        <ecNumber evidence="2">3.4.19.12</ecNumber>
    </recommendedName>
</protein>
<gene>
    <name evidence="9" type="ORF">NESM_000338100</name>
</gene>
<dbReference type="PROSITE" id="PS50235">
    <property type="entry name" value="USP_3"/>
    <property type="match status" value="1"/>
</dbReference>